<dbReference type="InterPro" id="IPR043504">
    <property type="entry name" value="Peptidase_S1_PA_chymotrypsin"/>
</dbReference>
<dbReference type="InterPro" id="IPR036034">
    <property type="entry name" value="PDZ_sf"/>
</dbReference>
<protein>
    <submittedName>
        <fullName evidence="5">Trypsin-like peptidase domain-containing protein</fullName>
    </submittedName>
</protein>
<feature type="domain" description="PDZ" evidence="4">
    <location>
        <begin position="286"/>
        <end position="369"/>
    </location>
</feature>
<proteinExistence type="inferred from homology"/>
<keyword evidence="6" id="KW-1185">Reference proteome</keyword>
<dbReference type="Gene3D" id="2.40.10.10">
    <property type="entry name" value="Trypsin-like serine proteases"/>
    <property type="match status" value="2"/>
</dbReference>
<evidence type="ECO:0000259" key="4">
    <source>
        <dbReference type="PROSITE" id="PS50106"/>
    </source>
</evidence>
<gene>
    <name evidence="5" type="ORF">H9L22_17180</name>
</gene>
<dbReference type="Proteomes" id="UP000516117">
    <property type="component" value="Chromosome"/>
</dbReference>
<dbReference type="GO" id="GO:0004252">
    <property type="term" value="F:serine-type endopeptidase activity"/>
    <property type="evidence" value="ECO:0007669"/>
    <property type="project" value="InterPro"/>
</dbReference>
<dbReference type="InterPro" id="IPR051201">
    <property type="entry name" value="Chloro_Bact_Ser_Proteases"/>
</dbReference>
<dbReference type="SUPFAM" id="SSF50156">
    <property type="entry name" value="PDZ domain-like"/>
    <property type="match status" value="1"/>
</dbReference>
<accession>A0A7H0HAW1</accession>
<dbReference type="EMBL" id="CP060789">
    <property type="protein sequence ID" value="QNP57677.1"/>
    <property type="molecule type" value="Genomic_DNA"/>
</dbReference>
<dbReference type="KEGG" id="tdf:H9L22_17180"/>
<dbReference type="PANTHER" id="PTHR43343">
    <property type="entry name" value="PEPTIDASE S12"/>
    <property type="match status" value="1"/>
</dbReference>
<evidence type="ECO:0000313" key="6">
    <source>
        <dbReference type="Proteomes" id="UP000516117"/>
    </source>
</evidence>
<organism evidence="5 6">
    <name type="scientific">Tessaracoccus defluvii</name>
    <dbReference type="NCBI Taxonomy" id="1285901"/>
    <lineage>
        <taxon>Bacteria</taxon>
        <taxon>Bacillati</taxon>
        <taxon>Actinomycetota</taxon>
        <taxon>Actinomycetes</taxon>
        <taxon>Propionibacteriales</taxon>
        <taxon>Propionibacteriaceae</taxon>
        <taxon>Tessaracoccus</taxon>
    </lineage>
</organism>
<dbReference type="InterPro" id="IPR001478">
    <property type="entry name" value="PDZ"/>
</dbReference>
<dbReference type="InterPro" id="IPR001940">
    <property type="entry name" value="Peptidase_S1C"/>
</dbReference>
<dbReference type="SUPFAM" id="SSF50494">
    <property type="entry name" value="Trypsin-like serine proteases"/>
    <property type="match status" value="1"/>
</dbReference>
<dbReference type="Pfam" id="PF13365">
    <property type="entry name" value="Trypsin_2"/>
    <property type="match status" value="1"/>
</dbReference>
<dbReference type="PRINTS" id="PR00834">
    <property type="entry name" value="PROTEASES2C"/>
</dbReference>
<dbReference type="PROSITE" id="PS50106">
    <property type="entry name" value="PDZ"/>
    <property type="match status" value="1"/>
</dbReference>
<reference evidence="5 6" key="1">
    <citation type="submission" date="2020-08" db="EMBL/GenBank/DDBJ databases">
        <title>Genome sequence of Tessaracoccus defluvii JCM 17540T.</title>
        <authorList>
            <person name="Hyun D.-W."/>
            <person name="Bae J.-W."/>
        </authorList>
    </citation>
    <scope>NUCLEOTIDE SEQUENCE [LARGE SCALE GENOMIC DNA]</scope>
    <source>
        <strain evidence="5 6">JCM 17540</strain>
    </source>
</reference>
<dbReference type="Gene3D" id="2.30.42.10">
    <property type="match status" value="1"/>
</dbReference>
<dbReference type="PANTHER" id="PTHR43343:SF3">
    <property type="entry name" value="PROTEASE DO-LIKE 8, CHLOROPLASTIC"/>
    <property type="match status" value="1"/>
</dbReference>
<dbReference type="AlphaFoldDB" id="A0A7H0HAW1"/>
<name>A0A7H0HAW1_9ACTN</name>
<evidence type="ECO:0000256" key="1">
    <source>
        <dbReference type="ARBA" id="ARBA00010541"/>
    </source>
</evidence>
<dbReference type="InterPro" id="IPR009003">
    <property type="entry name" value="Peptidase_S1_PA"/>
</dbReference>
<keyword evidence="3" id="KW-0378">Hydrolase</keyword>
<comment type="similarity">
    <text evidence="1">Belongs to the peptidase S1C family.</text>
</comment>
<dbReference type="Pfam" id="PF13180">
    <property type="entry name" value="PDZ_2"/>
    <property type="match status" value="1"/>
</dbReference>
<evidence type="ECO:0000256" key="3">
    <source>
        <dbReference type="ARBA" id="ARBA00022801"/>
    </source>
</evidence>
<dbReference type="GO" id="GO:0006508">
    <property type="term" value="P:proteolysis"/>
    <property type="evidence" value="ECO:0007669"/>
    <property type="project" value="UniProtKB-KW"/>
</dbReference>
<keyword evidence="2" id="KW-0645">Protease</keyword>
<dbReference type="SMART" id="SM00228">
    <property type="entry name" value="PDZ"/>
    <property type="match status" value="1"/>
</dbReference>
<sequence length="383" mass="37426">MSPFGQPTAPAAVTKPKKARTGVASLVAIALLAAGVGGGAGFAAAQLGGSAGASQSTTTTVLQGDATSPDWTAVAEAASKSVVAIQVVGRTGSGGEGSGVVIDAQGHIVTNNHVVSSSGSGAQITVLLGNVSYEATVVGTDPTTDLAVIKLVDPPANLDVMPYGDSATLAVGDPVMAIGNPLGLVDTVTTGIVSALNRPVTTQAVTDNTNPVVRQNTQAVVTAAIQTNAAINPGNSGGALVNSAGELVGIPSSIATLTSSSNSESGNIGIGFAIGSDQVRYVADQLISTGKAEHPQLGVTAQDAGQTGQQGATIMAVTPDSPAEAAGLRAGDLVVSVDGAPVASTESLVALVRAGRVGEPMELVVLRNGKEETITVTPAAAAS</sequence>
<evidence type="ECO:0000313" key="5">
    <source>
        <dbReference type="EMBL" id="QNP57677.1"/>
    </source>
</evidence>
<evidence type="ECO:0000256" key="2">
    <source>
        <dbReference type="ARBA" id="ARBA00022670"/>
    </source>
</evidence>